<organism evidence="3 4">
    <name type="scientific">Nocardioides ginsengisegetis</name>
    <dbReference type="NCBI Taxonomy" id="661491"/>
    <lineage>
        <taxon>Bacteria</taxon>
        <taxon>Bacillati</taxon>
        <taxon>Actinomycetota</taxon>
        <taxon>Actinomycetes</taxon>
        <taxon>Propionibacteriales</taxon>
        <taxon>Nocardioidaceae</taxon>
        <taxon>Nocardioides</taxon>
    </lineage>
</organism>
<comment type="caution">
    <text evidence="3">The sequence shown here is derived from an EMBL/GenBank/DDBJ whole genome shotgun (WGS) entry which is preliminary data.</text>
</comment>
<dbReference type="AlphaFoldDB" id="A0A7W3J483"/>
<feature type="region of interest" description="Disordered" evidence="1">
    <location>
        <begin position="74"/>
        <end position="101"/>
    </location>
</feature>
<reference evidence="3 4" key="1">
    <citation type="submission" date="2020-07" db="EMBL/GenBank/DDBJ databases">
        <title>Sequencing the genomes of 1000 actinobacteria strains.</title>
        <authorList>
            <person name="Klenk H.-P."/>
        </authorList>
    </citation>
    <scope>NUCLEOTIDE SEQUENCE [LARGE SCALE GENOMIC DNA]</scope>
    <source>
        <strain evidence="3 4">DSM 21349</strain>
    </source>
</reference>
<name>A0A7W3J483_9ACTN</name>
<evidence type="ECO:0000313" key="2">
    <source>
        <dbReference type="EMBL" id="MBA8805596.1"/>
    </source>
</evidence>
<keyword evidence="4" id="KW-1185">Reference proteome</keyword>
<dbReference type="EMBL" id="JACGXA010000002">
    <property type="protein sequence ID" value="MBA8805596.1"/>
    <property type="molecule type" value="Genomic_DNA"/>
</dbReference>
<protein>
    <submittedName>
        <fullName evidence="3">Uncharacterized protein</fullName>
    </submittedName>
</protein>
<gene>
    <name evidence="2" type="ORF">FB382_003941</name>
    <name evidence="3" type="ORF">FB382_004371</name>
</gene>
<proteinExistence type="predicted"/>
<sequence length="187" mass="20558">MAETPQNVDIEPLTDAEWNAICRAAGEHSDDACDALKVAVERIIAERERVAAEIAWDEGVAHCEEIAGVGYNQPGASYEGGDSNPYRAAPAPPQPDPRRPTVADDRCLNCNQTLRVINYVLGERLMHVDRDASFPSAQKGTAWRHCRQRVATLPPTPIDGLTDPCPTPEYEPERRISPDTNEEADRG</sequence>
<evidence type="ECO:0000313" key="4">
    <source>
        <dbReference type="Proteomes" id="UP000580910"/>
    </source>
</evidence>
<dbReference type="RefSeq" id="WP_182541654.1">
    <property type="nucleotide sequence ID" value="NZ_JACGXA010000002.1"/>
</dbReference>
<accession>A0A7W3J483</accession>
<dbReference type="Proteomes" id="UP000580910">
    <property type="component" value="Unassembled WGS sequence"/>
</dbReference>
<evidence type="ECO:0000256" key="1">
    <source>
        <dbReference type="SAM" id="MobiDB-lite"/>
    </source>
</evidence>
<dbReference type="EMBL" id="JACGXA010000004">
    <property type="protein sequence ID" value="MBA8806020.1"/>
    <property type="molecule type" value="Genomic_DNA"/>
</dbReference>
<feature type="compositionally biased region" description="Basic and acidic residues" evidence="1">
    <location>
        <begin position="171"/>
        <end position="187"/>
    </location>
</feature>
<feature type="region of interest" description="Disordered" evidence="1">
    <location>
        <begin position="154"/>
        <end position="187"/>
    </location>
</feature>
<evidence type="ECO:0000313" key="3">
    <source>
        <dbReference type="EMBL" id="MBA8806020.1"/>
    </source>
</evidence>